<dbReference type="InParanoid" id="A0A2V0PA67"/>
<sequence>MREAAAQPTPDGAPGRAHCAVCHGGCQSKSEGSASARIGVTCGGVAGVLLLPRKRVLLHPGTPAAVEVSPTEFERLGGKATYKRWRSSIRVADASAEAWVGRPVGDWLIAHGFDAPVSAVQAKRSRLAACSCSDSGDPSPLSGSFDEEEQQHVAAAAARALLAHSVRAAQAAAAQPAGAALSELDALQVLRMIAHLHRAMAAPPAAPPAPAGAAAALAAAVAAAAAAPSPDLAQRSSGPLAETRMTQEPTDSDGDGEGKAPAGSGSGQLPPSPPQEQADQRWADEEMQALPGDGDPRVAAMAAYLAGTTQQLPPRHLLPPAAVNPAVAGRAVDLRALFRAVVGRGGHLWVTLTARWGEVLGEAGLGGADPAAGAEVAAQALYENVLLRFERMYSPEAWLAATGRPSPVAGSLDAGSPRVPLHVRPPGAAP</sequence>
<organism evidence="3 4">
    <name type="scientific">Raphidocelis subcapitata</name>
    <dbReference type="NCBI Taxonomy" id="307507"/>
    <lineage>
        <taxon>Eukaryota</taxon>
        <taxon>Viridiplantae</taxon>
        <taxon>Chlorophyta</taxon>
        <taxon>core chlorophytes</taxon>
        <taxon>Chlorophyceae</taxon>
        <taxon>CS clade</taxon>
        <taxon>Sphaeropleales</taxon>
        <taxon>Selenastraceae</taxon>
        <taxon>Raphidocelis</taxon>
    </lineage>
</organism>
<dbReference type="Gene3D" id="1.10.150.60">
    <property type="entry name" value="ARID DNA-binding domain"/>
    <property type="match status" value="1"/>
</dbReference>
<name>A0A2V0PA67_9CHLO</name>
<protein>
    <recommendedName>
        <fullName evidence="2">ARID domain-containing protein</fullName>
    </recommendedName>
</protein>
<dbReference type="InterPro" id="IPR036431">
    <property type="entry name" value="ARID_dom_sf"/>
</dbReference>
<dbReference type="Pfam" id="PF01388">
    <property type="entry name" value="ARID"/>
    <property type="match status" value="1"/>
</dbReference>
<accession>A0A2V0PA67</accession>
<dbReference type="InterPro" id="IPR010919">
    <property type="entry name" value="SAND-like_dom_sf"/>
</dbReference>
<feature type="region of interest" description="Disordered" evidence="1">
    <location>
        <begin position="229"/>
        <end position="282"/>
    </location>
</feature>
<dbReference type="SUPFAM" id="SSF46774">
    <property type="entry name" value="ARID-like"/>
    <property type="match status" value="1"/>
</dbReference>
<evidence type="ECO:0000313" key="3">
    <source>
        <dbReference type="EMBL" id="GBF96744.1"/>
    </source>
</evidence>
<gene>
    <name evidence="3" type="ORF">Rsub_09486</name>
</gene>
<dbReference type="Gene3D" id="3.10.390.10">
    <property type="entry name" value="SAND domain-like"/>
    <property type="match status" value="1"/>
</dbReference>
<proteinExistence type="predicted"/>
<dbReference type="SUPFAM" id="SSF63763">
    <property type="entry name" value="SAND domain-like"/>
    <property type="match status" value="1"/>
</dbReference>
<dbReference type="OrthoDB" id="515966at2759"/>
<evidence type="ECO:0000259" key="2">
    <source>
        <dbReference type="PROSITE" id="PS51011"/>
    </source>
</evidence>
<dbReference type="EMBL" id="BDRX01000085">
    <property type="protein sequence ID" value="GBF96744.1"/>
    <property type="molecule type" value="Genomic_DNA"/>
</dbReference>
<evidence type="ECO:0000256" key="1">
    <source>
        <dbReference type="SAM" id="MobiDB-lite"/>
    </source>
</evidence>
<dbReference type="PROSITE" id="PS51011">
    <property type="entry name" value="ARID"/>
    <property type="match status" value="1"/>
</dbReference>
<evidence type="ECO:0000313" key="4">
    <source>
        <dbReference type="Proteomes" id="UP000247498"/>
    </source>
</evidence>
<dbReference type="CDD" id="cd16100">
    <property type="entry name" value="ARID"/>
    <property type="match status" value="1"/>
</dbReference>
<dbReference type="STRING" id="307507.A0A2V0PA67"/>
<dbReference type="InterPro" id="IPR001606">
    <property type="entry name" value="ARID_dom"/>
</dbReference>
<dbReference type="GO" id="GO:0003677">
    <property type="term" value="F:DNA binding"/>
    <property type="evidence" value="ECO:0007669"/>
    <property type="project" value="InterPro"/>
</dbReference>
<feature type="domain" description="ARID" evidence="2">
    <location>
        <begin position="298"/>
        <end position="394"/>
    </location>
</feature>
<feature type="region of interest" description="Disordered" evidence="1">
    <location>
        <begin position="406"/>
        <end position="430"/>
    </location>
</feature>
<dbReference type="AlphaFoldDB" id="A0A2V0PA67"/>
<keyword evidence="4" id="KW-1185">Reference proteome</keyword>
<dbReference type="Proteomes" id="UP000247498">
    <property type="component" value="Unassembled WGS sequence"/>
</dbReference>
<reference evidence="3 4" key="1">
    <citation type="journal article" date="2018" name="Sci. Rep.">
        <title>Raphidocelis subcapitata (=Pseudokirchneriella subcapitata) provides an insight into genome evolution and environmental adaptations in the Sphaeropleales.</title>
        <authorList>
            <person name="Suzuki S."/>
            <person name="Yamaguchi H."/>
            <person name="Nakajima N."/>
            <person name="Kawachi M."/>
        </authorList>
    </citation>
    <scope>NUCLEOTIDE SEQUENCE [LARGE SCALE GENOMIC DNA]</scope>
    <source>
        <strain evidence="3 4">NIES-35</strain>
    </source>
</reference>
<comment type="caution">
    <text evidence="3">The sequence shown here is derived from an EMBL/GenBank/DDBJ whole genome shotgun (WGS) entry which is preliminary data.</text>
</comment>